<proteinExistence type="predicted"/>
<evidence type="ECO:0000313" key="2">
    <source>
        <dbReference type="EMBL" id="PQM49679.1"/>
    </source>
</evidence>
<dbReference type="Proteomes" id="UP000238296">
    <property type="component" value="Unassembled WGS sequence"/>
</dbReference>
<reference evidence="2 3" key="1">
    <citation type="journal article" date="2017" name="Int. J. Syst. Evol. Microbiol.">
        <title>Mycobacterium talmoniae sp. nov., a slowly growing mycobacterium isolated from human respiratory samples.</title>
        <authorList>
            <person name="Davidson R.M."/>
            <person name="DeGroote M.A."/>
            <person name="Marola J.L."/>
            <person name="Buss S."/>
            <person name="Jones V."/>
            <person name="McNeil M.R."/>
            <person name="Freifeld A.G."/>
            <person name="Elaine Epperson L."/>
            <person name="Hasan N.A."/>
            <person name="Jackson M."/>
            <person name="Iwen P.C."/>
            <person name="Salfinger M."/>
            <person name="Strong M."/>
        </authorList>
    </citation>
    <scope>NUCLEOTIDE SEQUENCE [LARGE SCALE GENOMIC DNA]</scope>
    <source>
        <strain evidence="2 3">ATCC BAA-2683</strain>
    </source>
</reference>
<protein>
    <submittedName>
        <fullName evidence="2">Uncharacterized protein</fullName>
    </submittedName>
</protein>
<sequence length="106" mass="11151">MTSSIAGGNHGASSVARGGGWNTWAIMTALIPVRWPYGVRPVNSRNSEHPSEYRSPRASTRWPSMASGAAYDAVATSDPVAVNPVASSRARAIPKSANNTRSWSPG</sequence>
<evidence type="ECO:0000256" key="1">
    <source>
        <dbReference type="SAM" id="MobiDB-lite"/>
    </source>
</evidence>
<organism evidence="2 3">
    <name type="scientific">Mycobacterium talmoniae</name>
    <dbReference type="NCBI Taxonomy" id="1858794"/>
    <lineage>
        <taxon>Bacteria</taxon>
        <taxon>Bacillati</taxon>
        <taxon>Actinomycetota</taxon>
        <taxon>Actinomycetes</taxon>
        <taxon>Mycobacteriales</taxon>
        <taxon>Mycobacteriaceae</taxon>
        <taxon>Mycobacterium</taxon>
    </lineage>
</organism>
<feature type="compositionally biased region" description="Basic and acidic residues" evidence="1">
    <location>
        <begin position="46"/>
        <end position="55"/>
    </location>
</feature>
<dbReference type="EMBL" id="PPEA01000018">
    <property type="protein sequence ID" value="PQM49679.1"/>
    <property type="molecule type" value="Genomic_DNA"/>
</dbReference>
<dbReference type="AlphaFoldDB" id="A0A2S8BSP9"/>
<feature type="region of interest" description="Disordered" evidence="1">
    <location>
        <begin position="42"/>
        <end position="62"/>
    </location>
</feature>
<comment type="caution">
    <text evidence="2">The sequence shown here is derived from an EMBL/GenBank/DDBJ whole genome shotgun (WGS) entry which is preliminary data.</text>
</comment>
<gene>
    <name evidence="2" type="ORF">C1Y40_00093</name>
</gene>
<evidence type="ECO:0000313" key="3">
    <source>
        <dbReference type="Proteomes" id="UP000238296"/>
    </source>
</evidence>
<accession>A0A2S8BSP9</accession>
<name>A0A2S8BSP9_9MYCO</name>